<protein>
    <recommendedName>
        <fullName evidence="3">Excreted virulence factor EspC (Type VII ESX diderm)</fullName>
    </recommendedName>
</protein>
<gene>
    <name evidence="1" type="ORF">CLV34_0832</name>
</gene>
<evidence type="ECO:0000313" key="2">
    <source>
        <dbReference type="Proteomes" id="UP000231586"/>
    </source>
</evidence>
<evidence type="ECO:0008006" key="3">
    <source>
        <dbReference type="Google" id="ProtNLM"/>
    </source>
</evidence>
<accession>A0A2M8WVM9</accession>
<sequence length="99" mass="10922">MAYDLSIDMHALRELAKDLKTIGDEFQGTDERADEAASATGDAGLHDTVHDFSAAWRIKRDEMTENVDKLQGILQQIVDTFTEVDADLAKALEKGAERA</sequence>
<dbReference type="RefSeq" id="WP_157803685.1">
    <property type="nucleotide sequence ID" value="NZ_PGTZ01000006.1"/>
</dbReference>
<evidence type="ECO:0000313" key="1">
    <source>
        <dbReference type="EMBL" id="PJI94980.1"/>
    </source>
</evidence>
<keyword evidence="2" id="KW-1185">Reference proteome</keyword>
<dbReference type="EMBL" id="PGTZ01000006">
    <property type="protein sequence ID" value="PJI94980.1"/>
    <property type="molecule type" value="Genomic_DNA"/>
</dbReference>
<comment type="caution">
    <text evidence="1">The sequence shown here is derived from an EMBL/GenBank/DDBJ whole genome shotgun (WGS) entry which is preliminary data.</text>
</comment>
<dbReference type="AlphaFoldDB" id="A0A2M8WVM9"/>
<reference evidence="1 2" key="1">
    <citation type="submission" date="2017-11" db="EMBL/GenBank/DDBJ databases">
        <title>Genomic Encyclopedia of Archaeal and Bacterial Type Strains, Phase II (KMG-II): From Individual Species to Whole Genera.</title>
        <authorList>
            <person name="Goeker M."/>
        </authorList>
    </citation>
    <scope>NUCLEOTIDE SEQUENCE [LARGE SCALE GENOMIC DNA]</scope>
    <source>
        <strain evidence="1 2">DSM 22413</strain>
    </source>
</reference>
<dbReference type="OrthoDB" id="5195569at2"/>
<organism evidence="1 2">
    <name type="scientific">Luteimicrobium subarcticum</name>
    <dbReference type="NCBI Taxonomy" id="620910"/>
    <lineage>
        <taxon>Bacteria</taxon>
        <taxon>Bacillati</taxon>
        <taxon>Actinomycetota</taxon>
        <taxon>Actinomycetes</taxon>
        <taxon>Micrococcales</taxon>
        <taxon>Luteimicrobium</taxon>
    </lineage>
</organism>
<name>A0A2M8WVM9_9MICO</name>
<proteinExistence type="predicted"/>
<dbReference type="Proteomes" id="UP000231586">
    <property type="component" value="Unassembled WGS sequence"/>
</dbReference>